<dbReference type="Gene3D" id="2.30.30.100">
    <property type="match status" value="1"/>
</dbReference>
<comment type="caution">
    <text evidence="11">The sequence shown here is derived from an EMBL/GenBank/DDBJ whole genome shotgun (WGS) entry which is preliminary data.</text>
</comment>
<reference evidence="11 12" key="1">
    <citation type="journal article" date="2020" name="bioRxiv">
        <title>Metabolic contributions of an alphaproteobacterial endosymbiont in the apicomplexan Cardiosporidium cionae.</title>
        <authorList>
            <person name="Hunter E.S."/>
            <person name="Paight C.J."/>
            <person name="Lane C.E."/>
        </authorList>
    </citation>
    <scope>NUCLEOTIDE SEQUENCE [LARGE SCALE GENOMIC DNA]</scope>
    <source>
        <strain evidence="11">ESH_2018</strain>
    </source>
</reference>
<evidence type="ECO:0000256" key="6">
    <source>
        <dbReference type="ARBA" id="ARBA00023187"/>
    </source>
</evidence>
<evidence type="ECO:0000256" key="5">
    <source>
        <dbReference type="ARBA" id="ARBA00022884"/>
    </source>
</evidence>
<keyword evidence="7 9" id="KW-0539">Nucleus</keyword>
<accession>A0ABQ7JB42</accession>
<dbReference type="PANTHER" id="PTHR10553">
    <property type="entry name" value="SMALL NUCLEAR RIBONUCLEOPROTEIN"/>
    <property type="match status" value="1"/>
</dbReference>
<dbReference type="GO" id="GO:1990904">
    <property type="term" value="C:ribonucleoprotein complex"/>
    <property type="evidence" value="ECO:0007669"/>
    <property type="project" value="UniProtKB-KW"/>
</dbReference>
<sequence>MPATTGKAGPPADLRKFLEKRLAGFEKISIFSSLFVRTVYINGNRHVVGVLRGYDNFMNIVLDNTLDIRGQEKQEIGMVVIRGNSIVYWECLDRVK</sequence>
<keyword evidence="8 9" id="KW-0687">Ribonucleoprotein</keyword>
<protein>
    <recommendedName>
        <fullName evidence="9">Small nuclear ribonucleoprotein G</fullName>
        <shortName evidence="9">snRNP-G</shortName>
    </recommendedName>
</protein>
<evidence type="ECO:0000256" key="9">
    <source>
        <dbReference type="RuleBase" id="RU365052"/>
    </source>
</evidence>
<dbReference type="Pfam" id="PF01423">
    <property type="entry name" value="LSM"/>
    <property type="match status" value="1"/>
</dbReference>
<keyword evidence="12" id="KW-1185">Reference proteome</keyword>
<evidence type="ECO:0000313" key="11">
    <source>
        <dbReference type="EMBL" id="KAF8821179.1"/>
    </source>
</evidence>
<dbReference type="CDD" id="cd01719">
    <property type="entry name" value="Sm_G"/>
    <property type="match status" value="1"/>
</dbReference>
<organism evidence="11 12">
    <name type="scientific">Cardiosporidium cionae</name>
    <dbReference type="NCBI Taxonomy" id="476202"/>
    <lineage>
        <taxon>Eukaryota</taxon>
        <taxon>Sar</taxon>
        <taxon>Alveolata</taxon>
        <taxon>Apicomplexa</taxon>
        <taxon>Aconoidasida</taxon>
        <taxon>Nephromycida</taxon>
        <taxon>Cardiosporidium</taxon>
    </lineage>
</organism>
<gene>
    <name evidence="11" type="ORF">IE077_000338</name>
</gene>
<name>A0ABQ7JB42_9APIC</name>
<dbReference type="InterPro" id="IPR034098">
    <property type="entry name" value="Sm_G"/>
</dbReference>
<evidence type="ECO:0000313" key="12">
    <source>
        <dbReference type="Proteomes" id="UP000823046"/>
    </source>
</evidence>
<feature type="domain" description="Sm" evidence="10">
    <location>
        <begin position="30"/>
        <end position="91"/>
    </location>
</feature>
<proteinExistence type="inferred from homology"/>
<keyword evidence="4 9" id="KW-0747">Spliceosome</keyword>
<keyword evidence="3 9" id="KW-0507">mRNA processing</keyword>
<keyword evidence="5 9" id="KW-0694">RNA-binding</keyword>
<keyword evidence="6 9" id="KW-0508">mRNA splicing</keyword>
<dbReference type="EMBL" id="JADAQX010000219">
    <property type="protein sequence ID" value="KAF8821179.1"/>
    <property type="molecule type" value="Genomic_DNA"/>
</dbReference>
<dbReference type="SUPFAM" id="SSF50182">
    <property type="entry name" value="Sm-like ribonucleoproteins"/>
    <property type="match status" value="1"/>
</dbReference>
<evidence type="ECO:0000256" key="3">
    <source>
        <dbReference type="ARBA" id="ARBA00022664"/>
    </source>
</evidence>
<evidence type="ECO:0000259" key="10">
    <source>
        <dbReference type="SMART" id="SM00651"/>
    </source>
</evidence>
<evidence type="ECO:0000256" key="8">
    <source>
        <dbReference type="ARBA" id="ARBA00023274"/>
    </source>
</evidence>
<comment type="similarity">
    <text evidence="2 9">Belongs to the snRNP Sm proteins family.</text>
</comment>
<comment type="subcellular location">
    <subcellularLocation>
        <location evidence="1 9">Nucleus</location>
    </subcellularLocation>
</comment>
<evidence type="ECO:0000256" key="4">
    <source>
        <dbReference type="ARBA" id="ARBA00022728"/>
    </source>
</evidence>
<comment type="function">
    <text evidence="9">Plays a role in pre-mRNA splicing.</text>
</comment>
<evidence type="ECO:0000256" key="1">
    <source>
        <dbReference type="ARBA" id="ARBA00004123"/>
    </source>
</evidence>
<dbReference type="InterPro" id="IPR001163">
    <property type="entry name" value="Sm_dom_euk/arc"/>
</dbReference>
<dbReference type="SMART" id="SM00651">
    <property type="entry name" value="Sm"/>
    <property type="match status" value="1"/>
</dbReference>
<dbReference type="Proteomes" id="UP000823046">
    <property type="component" value="Unassembled WGS sequence"/>
</dbReference>
<dbReference type="PANTHER" id="PTHR10553:SF2">
    <property type="entry name" value="SMALL NUCLEAR RIBONUCLEOPROTEIN G"/>
    <property type="match status" value="1"/>
</dbReference>
<evidence type="ECO:0000256" key="2">
    <source>
        <dbReference type="ARBA" id="ARBA00006850"/>
    </source>
</evidence>
<dbReference type="InterPro" id="IPR010920">
    <property type="entry name" value="LSM_dom_sf"/>
</dbReference>
<dbReference type="InterPro" id="IPR044641">
    <property type="entry name" value="Lsm7/SmG-like"/>
</dbReference>
<evidence type="ECO:0000256" key="7">
    <source>
        <dbReference type="ARBA" id="ARBA00023242"/>
    </source>
</evidence>